<reference evidence="1" key="1">
    <citation type="submission" date="2022-09" db="EMBL/GenBank/DDBJ databases">
        <authorList>
            <person name="Duchaud E."/>
        </authorList>
    </citation>
    <scope>NUCLEOTIDE SEQUENCE</scope>
    <source>
        <strain evidence="1">TRV642</strain>
    </source>
</reference>
<accession>A0A9W4TF87</accession>
<sequence>MEVVNIFKTASWGVGTAISSWGVGGSFAGPYGVLAGIVVGAGFQGMEYSPRSAKSQDFADF</sequence>
<protein>
    <submittedName>
        <fullName evidence="1">Uncharacterized protein</fullName>
    </submittedName>
</protein>
<evidence type="ECO:0000313" key="1">
    <source>
        <dbReference type="EMBL" id="CAI2765848.1"/>
    </source>
</evidence>
<dbReference type="EMBL" id="OX336425">
    <property type="protein sequence ID" value="CAI2765848.1"/>
    <property type="molecule type" value="Genomic_DNA"/>
</dbReference>
<evidence type="ECO:0000313" key="2">
    <source>
        <dbReference type="Proteomes" id="UP001152749"/>
    </source>
</evidence>
<proteinExistence type="predicted"/>
<organism evidence="1 2">
    <name type="scientific">Flavobacterium collinsii</name>
    <dbReference type="NCBI Taxonomy" id="1114861"/>
    <lineage>
        <taxon>Bacteria</taxon>
        <taxon>Pseudomonadati</taxon>
        <taxon>Bacteroidota</taxon>
        <taxon>Flavobacteriia</taxon>
        <taxon>Flavobacteriales</taxon>
        <taxon>Flavobacteriaceae</taxon>
        <taxon>Flavobacterium</taxon>
    </lineage>
</organism>
<dbReference type="RefSeq" id="WP_263362197.1">
    <property type="nucleotide sequence ID" value="NZ_OX336425.1"/>
</dbReference>
<dbReference type="Proteomes" id="UP001152749">
    <property type="component" value="Chromosome"/>
</dbReference>
<name>A0A9W4TF87_9FLAO</name>
<dbReference type="AlphaFoldDB" id="A0A9W4TF87"/>
<dbReference type="KEGG" id="fcs:TRV642_0814"/>
<gene>
    <name evidence="1" type="ORF">TRV642_0814</name>
</gene>